<evidence type="ECO:0000256" key="1">
    <source>
        <dbReference type="SAM" id="MobiDB-lite"/>
    </source>
</evidence>
<reference evidence="2 3" key="1">
    <citation type="journal article" date="2012" name="BMC Genomics">
        <title>Comparative genomic analysis of human infective Trypanosoma cruzi lineages with the bat-restricted subspecies T. cruzi marinkellei.</title>
        <authorList>
            <person name="Franzen O."/>
            <person name="Talavera-Lopez C."/>
            <person name="Ochaya S."/>
            <person name="Butler C.E."/>
            <person name="Messenger L.A."/>
            <person name="Lewis M.D."/>
            <person name="Llewellyn M.S."/>
            <person name="Marinkelle C.J."/>
            <person name="Tyler K.M."/>
            <person name="Miles M.A."/>
            <person name="Andersson B."/>
        </authorList>
    </citation>
    <scope>NUCLEOTIDE SEQUENCE [LARGE SCALE GENOMIC DNA]</scope>
    <source>
        <strain evidence="2 3">B7</strain>
    </source>
</reference>
<proteinExistence type="predicted"/>
<feature type="region of interest" description="Disordered" evidence="1">
    <location>
        <begin position="267"/>
        <end position="292"/>
    </location>
</feature>
<dbReference type="OrthoDB" id="247741at2759"/>
<comment type="caution">
    <text evidence="2">The sequence shown here is derived from an EMBL/GenBank/DDBJ whole genome shotgun (WGS) entry which is preliminary data.</text>
</comment>
<gene>
    <name evidence="2" type="ORF">MOQ_002334</name>
</gene>
<name>K2MJN8_TRYCR</name>
<organism evidence="2 3">
    <name type="scientific">Trypanosoma cruzi marinkellei</name>
    <dbReference type="NCBI Taxonomy" id="85056"/>
    <lineage>
        <taxon>Eukaryota</taxon>
        <taxon>Discoba</taxon>
        <taxon>Euglenozoa</taxon>
        <taxon>Kinetoplastea</taxon>
        <taxon>Metakinetoplastina</taxon>
        <taxon>Trypanosomatida</taxon>
        <taxon>Trypanosomatidae</taxon>
        <taxon>Trypanosoma</taxon>
        <taxon>Schizotrypanum</taxon>
    </lineage>
</organism>
<sequence length="323" mass="36609">MEGRELDTTSTEEPGNKLYVNGQCNDIVVSCWTESVRRQCLPSLMQMDSANRQQTPSSLYRSLSFHTNTEKPQQSQQQLLQQQPLPCIHLSNSIGSILNSSTDGVQMAWNVTSDSQPQFDSTLTHGKRPQSSELHNAIKVALGKRWRPYANGAIRRYNVASKVKGDGSFHPDGIHESPFRFIEEMAQRHAEAQAEKRLPHDVFYPQVSPPRQFVVRLPDVDPRRVVDEVNAKPKTLSNAEIPTEILHRKVLFDATLGTVKPYALREKGEQGKWQRGKGKQRTRPGEIPPSMPLTAFSRDPLEVFVEAMRYQRPALGVYTFDVY</sequence>
<accession>K2MJN8</accession>
<dbReference type="Proteomes" id="UP000007350">
    <property type="component" value="Unassembled WGS sequence"/>
</dbReference>
<dbReference type="EMBL" id="AHKC01008910">
    <property type="protein sequence ID" value="EKF35473.1"/>
    <property type="molecule type" value="Genomic_DNA"/>
</dbReference>
<protein>
    <submittedName>
        <fullName evidence="2">Uncharacterized protein</fullName>
    </submittedName>
</protein>
<evidence type="ECO:0000313" key="3">
    <source>
        <dbReference type="Proteomes" id="UP000007350"/>
    </source>
</evidence>
<dbReference type="AlphaFoldDB" id="K2MJN8"/>
<evidence type="ECO:0000313" key="2">
    <source>
        <dbReference type="EMBL" id="EKF35473.1"/>
    </source>
</evidence>
<keyword evidence="3" id="KW-1185">Reference proteome</keyword>